<evidence type="ECO:0000256" key="1">
    <source>
        <dbReference type="SAM" id="Phobius"/>
    </source>
</evidence>
<keyword evidence="1" id="KW-0812">Transmembrane</keyword>
<sequence>MYISFKSIIISFIGTSIGFTLVAIGQGLWSHSFDWGQWIGMLIGGAVAHALITTLVYMNHRRNNGR</sequence>
<evidence type="ECO:0000313" key="2">
    <source>
        <dbReference type="EMBL" id="SET50575.1"/>
    </source>
</evidence>
<organism evidence="2 3">
    <name type="scientific">Salinibacillus kushneri</name>
    <dbReference type="NCBI Taxonomy" id="237682"/>
    <lineage>
        <taxon>Bacteria</taxon>
        <taxon>Bacillati</taxon>
        <taxon>Bacillota</taxon>
        <taxon>Bacilli</taxon>
        <taxon>Bacillales</taxon>
        <taxon>Bacillaceae</taxon>
        <taxon>Salinibacillus</taxon>
    </lineage>
</organism>
<dbReference type="EMBL" id="FOHJ01000005">
    <property type="protein sequence ID" value="SET50575.1"/>
    <property type="molecule type" value="Genomic_DNA"/>
</dbReference>
<dbReference type="RefSeq" id="WP_093134393.1">
    <property type="nucleotide sequence ID" value="NZ_FOHJ01000005.1"/>
</dbReference>
<reference evidence="3" key="1">
    <citation type="submission" date="2016-10" db="EMBL/GenBank/DDBJ databases">
        <authorList>
            <person name="Varghese N."/>
            <person name="Submissions S."/>
        </authorList>
    </citation>
    <scope>NUCLEOTIDE SEQUENCE [LARGE SCALE GENOMIC DNA]</scope>
    <source>
        <strain evidence="3">CGMCC 1.3566</strain>
    </source>
</reference>
<feature type="transmembrane region" description="Helical" evidence="1">
    <location>
        <begin position="35"/>
        <end position="58"/>
    </location>
</feature>
<accession>A0A1I0EYG4</accession>
<dbReference type="OrthoDB" id="2974684at2"/>
<protein>
    <submittedName>
        <fullName evidence="2">Uncharacterized protein</fullName>
    </submittedName>
</protein>
<feature type="transmembrane region" description="Helical" evidence="1">
    <location>
        <begin position="7"/>
        <end position="29"/>
    </location>
</feature>
<keyword evidence="3" id="KW-1185">Reference proteome</keyword>
<name>A0A1I0EYG4_9BACI</name>
<proteinExistence type="predicted"/>
<evidence type="ECO:0000313" key="3">
    <source>
        <dbReference type="Proteomes" id="UP000199095"/>
    </source>
</evidence>
<keyword evidence="1" id="KW-1133">Transmembrane helix</keyword>
<dbReference type="AlphaFoldDB" id="A0A1I0EYG4"/>
<keyword evidence="1" id="KW-0472">Membrane</keyword>
<dbReference type="STRING" id="237682.SAMN05421676_105128"/>
<dbReference type="Proteomes" id="UP000199095">
    <property type="component" value="Unassembled WGS sequence"/>
</dbReference>
<gene>
    <name evidence="2" type="ORF">SAMN05421676_105128</name>
</gene>